<keyword evidence="4" id="KW-1185">Reference proteome</keyword>
<dbReference type="InterPro" id="IPR051962">
    <property type="entry name" value="Cuticlin"/>
</dbReference>
<organism evidence="3 4">
    <name type="scientific">Varroa destructor</name>
    <name type="common">Honeybee mite</name>
    <dbReference type="NCBI Taxonomy" id="109461"/>
    <lineage>
        <taxon>Eukaryota</taxon>
        <taxon>Metazoa</taxon>
        <taxon>Ecdysozoa</taxon>
        <taxon>Arthropoda</taxon>
        <taxon>Chelicerata</taxon>
        <taxon>Arachnida</taxon>
        <taxon>Acari</taxon>
        <taxon>Parasitiformes</taxon>
        <taxon>Mesostigmata</taxon>
        <taxon>Gamasina</taxon>
        <taxon>Dermanyssoidea</taxon>
        <taxon>Varroidae</taxon>
        <taxon>Varroa</taxon>
    </lineage>
</organism>
<dbReference type="EnsemblMetazoa" id="XM_022795391">
    <property type="protein sequence ID" value="XP_022651126"/>
    <property type="gene ID" value="LOC111246189"/>
</dbReference>
<proteinExistence type="predicted"/>
<dbReference type="AlphaFoldDB" id="A0A7M7JF19"/>
<dbReference type="FunCoup" id="A0A7M7JF19">
    <property type="interactions" value="12"/>
</dbReference>
<dbReference type="PROSITE" id="PS51034">
    <property type="entry name" value="ZP_2"/>
    <property type="match status" value="1"/>
</dbReference>
<dbReference type="OrthoDB" id="6407830at2759"/>
<dbReference type="EnsemblMetazoa" id="XM_022795393">
    <property type="protein sequence ID" value="XP_022651128"/>
    <property type="gene ID" value="LOC111246189"/>
</dbReference>
<dbReference type="EnsemblMetazoa" id="XM_022795390">
    <property type="protein sequence ID" value="XP_022651125"/>
    <property type="gene ID" value="LOC111246189"/>
</dbReference>
<evidence type="ECO:0000313" key="4">
    <source>
        <dbReference type="Proteomes" id="UP000594260"/>
    </source>
</evidence>
<evidence type="ECO:0000259" key="2">
    <source>
        <dbReference type="PROSITE" id="PS51034"/>
    </source>
</evidence>
<dbReference type="EnsemblMetazoa" id="XM_022795394">
    <property type="protein sequence ID" value="XP_022651129"/>
    <property type="gene ID" value="LOC111246189"/>
</dbReference>
<dbReference type="RefSeq" id="XP_022651127.1">
    <property type="nucleotide sequence ID" value="XM_022795392.1"/>
</dbReference>
<name>A0A7M7JF19_VARDE</name>
<dbReference type="InterPro" id="IPR001507">
    <property type="entry name" value="ZP_dom"/>
</dbReference>
<reference evidence="3" key="1">
    <citation type="submission" date="2021-01" db="UniProtKB">
        <authorList>
            <consortium name="EnsemblMetazoa"/>
        </authorList>
    </citation>
    <scope>IDENTIFICATION</scope>
</reference>
<dbReference type="PANTHER" id="PTHR22907:SF46">
    <property type="entry name" value="ZP DOMAIN-CONTAINING PROTEIN"/>
    <property type="match status" value="1"/>
</dbReference>
<protein>
    <recommendedName>
        <fullName evidence="2">ZP domain-containing protein</fullName>
    </recommendedName>
</protein>
<dbReference type="GeneID" id="111246189"/>
<dbReference type="PANTHER" id="PTHR22907">
    <property type="entry name" value="GH04558P"/>
    <property type="match status" value="1"/>
</dbReference>
<dbReference type="RefSeq" id="XP_022651129.1">
    <property type="nucleotide sequence ID" value="XM_022795394.1"/>
</dbReference>
<dbReference type="InParanoid" id="A0A7M7JF19"/>
<evidence type="ECO:0000256" key="1">
    <source>
        <dbReference type="ARBA" id="ARBA00022729"/>
    </source>
</evidence>
<dbReference type="OMA" id="RSMEQTP"/>
<dbReference type="RefSeq" id="XP_022651128.1">
    <property type="nucleotide sequence ID" value="XM_022795393.1"/>
</dbReference>
<dbReference type="RefSeq" id="XP_022651126.1">
    <property type="nucleotide sequence ID" value="XM_022795391.1"/>
</dbReference>
<accession>A0A7M7JF19</accession>
<dbReference type="Proteomes" id="UP000594260">
    <property type="component" value="Unplaced"/>
</dbReference>
<dbReference type="RefSeq" id="XP_022651125.1">
    <property type="nucleotide sequence ID" value="XM_022795390.1"/>
</dbReference>
<evidence type="ECO:0000313" key="3">
    <source>
        <dbReference type="EnsemblMetazoa" id="XP_022651125"/>
    </source>
</evidence>
<dbReference type="SMART" id="SM00241">
    <property type="entry name" value="ZP"/>
    <property type="match status" value="1"/>
</dbReference>
<dbReference type="EnsemblMetazoa" id="XM_022795392">
    <property type="protein sequence ID" value="XP_022651127"/>
    <property type="gene ID" value="LOC111246189"/>
</dbReference>
<dbReference type="KEGG" id="vde:111246189"/>
<feature type="domain" description="ZP" evidence="2">
    <location>
        <begin position="117"/>
        <end position="388"/>
    </location>
</feature>
<sequence length="492" mass="54474">MASAGLATLVLSSSSEGACSSSSTILQRKVESQPDSNADANYNDNIYRSSKRRDATTCNSRNRSVTLYCSLAHVLCGILLLIAKMHYLNASAVSGKYEDIYTTGPATGPITVDYKVDCSEQQIRIRVNLDGHNFTDVYLENLKGYPGCVPNYTNNRQAAVFDVPIRGDFRCGVGKMTNKITGLKTYFHRIVLEEEQHQLNSSDEDAVTVGSKSRQTIFFKCQLADRRRLFLNRAKRAASSQFPFELVEPDHLNITEYIEAHAPVPYLEIGIRQNGRLLDTTFNVQPGTPLEMVIYLDQKSKSTYGILSTFLKVSDSAGKQEEVIIMNGCSIDPYIFSNFETPDGGDTLSASFKAFKFPESNYVMFSGTVSICINRCKGIPCGNGQLGYGRRKREIPATLPKDPNALYSVELSTMLKVRFDDDFFKLNKASLSSEFNKGAAPVSSRFIEAKTQEVFEQRIFASDASTSHLRLAAGPTTLLLYVIVVTSVTLAF</sequence>
<keyword evidence="1" id="KW-0732">Signal</keyword>